<protein>
    <submittedName>
        <fullName evidence="1">Uncharacterized protein</fullName>
    </submittedName>
</protein>
<evidence type="ECO:0000313" key="2">
    <source>
        <dbReference type="Proteomes" id="UP001057291"/>
    </source>
</evidence>
<name>A0AAV4LBZ4_9BACL</name>
<dbReference type="AlphaFoldDB" id="A0AAV4LBZ4"/>
<reference evidence="1" key="1">
    <citation type="journal article" date="2023" name="Int. J. Syst. Evol. Microbiol.">
        <title>Collibacillus ludicampi gen. nov., sp. nov., a new soil bacterium of the family Alicyclobacillaceae.</title>
        <authorList>
            <person name="Jojima T."/>
            <person name="Ioku Y."/>
            <person name="Fukuta Y."/>
            <person name="Shirasaka N."/>
            <person name="Matsumura Y."/>
            <person name="Mori M."/>
        </authorList>
    </citation>
    <scope>NUCLEOTIDE SEQUENCE</scope>
    <source>
        <strain evidence="1">TP075</strain>
    </source>
</reference>
<dbReference type="Proteomes" id="UP001057291">
    <property type="component" value="Unassembled WGS sequence"/>
</dbReference>
<dbReference type="EMBL" id="BOQE01000001">
    <property type="protein sequence ID" value="GIM45367.1"/>
    <property type="molecule type" value="Genomic_DNA"/>
</dbReference>
<evidence type="ECO:0000313" key="1">
    <source>
        <dbReference type="EMBL" id="GIM45367.1"/>
    </source>
</evidence>
<keyword evidence="2" id="KW-1185">Reference proteome</keyword>
<gene>
    <name evidence="1" type="ORF">DNHGIG_09160</name>
</gene>
<accession>A0AAV4LBZ4</accession>
<proteinExistence type="predicted"/>
<organism evidence="1 2">
    <name type="scientific">Collibacillus ludicampi</name>
    <dbReference type="NCBI Taxonomy" id="2771369"/>
    <lineage>
        <taxon>Bacteria</taxon>
        <taxon>Bacillati</taxon>
        <taxon>Bacillota</taxon>
        <taxon>Bacilli</taxon>
        <taxon>Bacillales</taxon>
        <taxon>Alicyclobacillaceae</taxon>
        <taxon>Collibacillus</taxon>
    </lineage>
</organism>
<comment type="caution">
    <text evidence="1">The sequence shown here is derived from an EMBL/GenBank/DDBJ whole genome shotgun (WGS) entry which is preliminary data.</text>
</comment>
<sequence length="54" mass="6360">MSYWIFGIEIELDNKNLGQKKIYDTDDVLLFSTSSYWFQNFLRLSAGVHTPFLP</sequence>
<dbReference type="RefSeq" id="WP_282198574.1">
    <property type="nucleotide sequence ID" value="NZ_BOQE01000001.1"/>
</dbReference>